<gene>
    <name evidence="1" type="ORF">ABJ384_03595</name>
</gene>
<sequence>MMKSSVKKSVASFSLGCCSSLKLETKFIALEKFTENIVDADTN</sequence>
<proteinExistence type="predicted"/>
<evidence type="ECO:0000313" key="1">
    <source>
        <dbReference type="EMBL" id="XBU16282.1"/>
    </source>
</evidence>
<dbReference type="AlphaFoldDB" id="A0AAU7SZL3"/>
<name>A0AAU7SZL3_9GAMM</name>
<evidence type="ECO:0008006" key="2">
    <source>
        <dbReference type="Google" id="ProtNLM"/>
    </source>
</evidence>
<accession>A0AAU7SZL3</accession>
<dbReference type="EMBL" id="CP157981">
    <property type="protein sequence ID" value="XBU16282.1"/>
    <property type="molecule type" value="Genomic_DNA"/>
</dbReference>
<dbReference type="RefSeq" id="WP_349928887.1">
    <property type="nucleotide sequence ID" value="NZ_CP157981.1"/>
</dbReference>
<reference evidence="1" key="1">
    <citation type="submission" date="2024-06" db="EMBL/GenBank/DDBJ databases">
        <authorList>
            <person name="Song Z."/>
        </authorList>
    </citation>
    <scope>NUCLEOTIDE SEQUENCE</scope>
    <source>
        <strain evidence="1">A1-4-2</strain>
    </source>
</reference>
<organism evidence="1">
    <name type="scientific">Acinetobacter sp. A1-4-2</name>
    <dbReference type="NCBI Taxonomy" id="3156489"/>
    <lineage>
        <taxon>Bacteria</taxon>
        <taxon>Pseudomonadati</taxon>
        <taxon>Pseudomonadota</taxon>
        <taxon>Gammaproteobacteria</taxon>
        <taxon>Moraxellales</taxon>
        <taxon>Moraxellaceae</taxon>
        <taxon>Acinetobacter</taxon>
    </lineage>
</organism>
<protein>
    <recommendedName>
        <fullName evidence="2">Lipoprotein</fullName>
    </recommendedName>
</protein>